<accession>A0ABM9A1Q7</accession>
<dbReference type="PANTHER" id="PTHR43840">
    <property type="entry name" value="MITOCHONDRIAL METAL TRANSPORTER 1-RELATED"/>
    <property type="match status" value="1"/>
</dbReference>
<dbReference type="InterPro" id="IPR002524">
    <property type="entry name" value="Cation_efflux"/>
</dbReference>
<evidence type="ECO:0000313" key="11">
    <source>
        <dbReference type="EMBL" id="CAH0537011.1"/>
    </source>
</evidence>
<evidence type="ECO:0000256" key="3">
    <source>
        <dbReference type="ARBA" id="ARBA00022448"/>
    </source>
</evidence>
<name>A0ABM9A1Q7_9VIBR</name>
<comment type="similarity">
    <text evidence="2">Belongs to the cation diffusion facilitator (CDF) transporter (TC 2.A.4) family. FieF subfamily.</text>
</comment>
<keyword evidence="6" id="KW-0864">Zinc transport</keyword>
<sequence length="301" mass="32817">MVDYMCAKTSLNEKRLLTFSALGAAGFAFGGLVLGLLASSIVIMFDGVYSLVSLLLTLLSLAAARYIQSPAKNHFPFGKAMLEPVVIAIKGAVILVVVGTSIYSAVIAMFSGGRPVDTSLATLFGFVSTLACGYVWWSIKQKSKLYSSGLIEAEVKQWKMDTLLSFVVMTGFVAAWLISKSPWAHLSVYADPAMMLLMAGYFIKVPFDMLKEAFRELLMMSPSKDLVRTVNKGLADANKETEQHIELAGVTKVGRELRVNVDIHSSSKNLAVSEVEKTRSAIKRKLSKIKLDLQLTMNIAS</sequence>
<keyword evidence="3" id="KW-0813">Transport</keyword>
<dbReference type="Pfam" id="PF01545">
    <property type="entry name" value="Cation_efflux"/>
    <property type="match status" value="1"/>
</dbReference>
<dbReference type="EMBL" id="CAKLDM010000001">
    <property type="protein sequence ID" value="CAH0537011.1"/>
    <property type="molecule type" value="Genomic_DNA"/>
</dbReference>
<evidence type="ECO:0000256" key="8">
    <source>
        <dbReference type="ARBA" id="ARBA00023136"/>
    </source>
</evidence>
<dbReference type="Proteomes" id="UP000838748">
    <property type="component" value="Unassembled WGS sequence"/>
</dbReference>
<feature type="transmembrane region" description="Helical" evidence="9">
    <location>
        <begin position="184"/>
        <end position="203"/>
    </location>
</feature>
<keyword evidence="4" id="KW-0410">Iron transport</keyword>
<evidence type="ECO:0000256" key="4">
    <source>
        <dbReference type="ARBA" id="ARBA00022496"/>
    </source>
</evidence>
<proteinExistence type="inferred from homology"/>
<keyword evidence="6" id="KW-0862">Zinc</keyword>
<keyword evidence="12" id="KW-1185">Reference proteome</keyword>
<dbReference type="InterPro" id="IPR058533">
    <property type="entry name" value="Cation_efflux_TM"/>
</dbReference>
<dbReference type="InterPro" id="IPR027469">
    <property type="entry name" value="Cation_efflux_TMD_sf"/>
</dbReference>
<evidence type="ECO:0000256" key="6">
    <source>
        <dbReference type="ARBA" id="ARBA00022906"/>
    </source>
</evidence>
<evidence type="ECO:0000256" key="2">
    <source>
        <dbReference type="ARBA" id="ARBA00010212"/>
    </source>
</evidence>
<feature type="transmembrane region" description="Helical" evidence="9">
    <location>
        <begin position="120"/>
        <end position="139"/>
    </location>
</feature>
<evidence type="ECO:0000259" key="10">
    <source>
        <dbReference type="Pfam" id="PF01545"/>
    </source>
</evidence>
<feature type="transmembrane region" description="Helical" evidence="9">
    <location>
        <begin position="21"/>
        <end position="42"/>
    </location>
</feature>
<keyword evidence="7 9" id="KW-1133">Transmembrane helix</keyword>
<keyword evidence="8 9" id="KW-0472">Membrane</keyword>
<feature type="transmembrane region" description="Helical" evidence="9">
    <location>
        <begin position="160"/>
        <end position="178"/>
    </location>
</feature>
<evidence type="ECO:0000256" key="7">
    <source>
        <dbReference type="ARBA" id="ARBA00022989"/>
    </source>
</evidence>
<evidence type="ECO:0000313" key="12">
    <source>
        <dbReference type="Proteomes" id="UP000838748"/>
    </source>
</evidence>
<feature type="transmembrane region" description="Helical" evidence="9">
    <location>
        <begin position="87"/>
        <end position="108"/>
    </location>
</feature>
<feature type="transmembrane region" description="Helical" evidence="9">
    <location>
        <begin position="48"/>
        <end position="67"/>
    </location>
</feature>
<keyword evidence="5 9" id="KW-0812">Transmembrane</keyword>
<organism evidence="11 12">
    <name type="scientific">Vibrio marisflavi CECT 7928</name>
    <dbReference type="NCBI Taxonomy" id="634439"/>
    <lineage>
        <taxon>Bacteria</taxon>
        <taxon>Pseudomonadati</taxon>
        <taxon>Pseudomonadota</taxon>
        <taxon>Gammaproteobacteria</taxon>
        <taxon>Vibrionales</taxon>
        <taxon>Vibrionaceae</taxon>
        <taxon>Vibrio</taxon>
    </lineage>
</organism>
<evidence type="ECO:0000256" key="5">
    <source>
        <dbReference type="ARBA" id="ARBA00022692"/>
    </source>
</evidence>
<gene>
    <name evidence="11" type="primary">zitB</name>
    <name evidence="11" type="ORF">VMF7928_00862</name>
</gene>
<dbReference type="NCBIfam" id="TIGR01297">
    <property type="entry name" value="CDF"/>
    <property type="match status" value="1"/>
</dbReference>
<keyword evidence="6" id="KW-0406">Ion transport</keyword>
<evidence type="ECO:0000256" key="9">
    <source>
        <dbReference type="SAM" id="Phobius"/>
    </source>
</evidence>
<comment type="caution">
    <text evidence="11">The sequence shown here is derived from an EMBL/GenBank/DDBJ whole genome shotgun (WGS) entry which is preliminary data.</text>
</comment>
<keyword evidence="4" id="KW-0408">Iron</keyword>
<dbReference type="InterPro" id="IPR050291">
    <property type="entry name" value="CDF_Transporter"/>
</dbReference>
<reference evidence="11" key="1">
    <citation type="submission" date="2021-11" db="EMBL/GenBank/DDBJ databases">
        <authorList>
            <person name="Rodrigo-Torres L."/>
            <person name="Arahal R. D."/>
            <person name="Lucena T."/>
        </authorList>
    </citation>
    <scope>NUCLEOTIDE SEQUENCE</scope>
    <source>
        <strain evidence="11">CECT 7928</strain>
    </source>
</reference>
<protein>
    <submittedName>
        <fullName evidence="11">Zinc transporter ZitB</fullName>
    </submittedName>
</protein>
<comment type="subcellular location">
    <subcellularLocation>
        <location evidence="1">Membrane</location>
        <topology evidence="1">Multi-pass membrane protein</topology>
    </subcellularLocation>
</comment>
<evidence type="ECO:0000256" key="1">
    <source>
        <dbReference type="ARBA" id="ARBA00004141"/>
    </source>
</evidence>
<dbReference type="PANTHER" id="PTHR43840:SF15">
    <property type="entry name" value="MITOCHONDRIAL METAL TRANSPORTER 1-RELATED"/>
    <property type="match status" value="1"/>
</dbReference>
<feature type="domain" description="Cation efflux protein transmembrane" evidence="10">
    <location>
        <begin position="18"/>
        <end position="218"/>
    </location>
</feature>
<dbReference type="Gene3D" id="1.20.1510.10">
    <property type="entry name" value="Cation efflux protein transmembrane domain"/>
    <property type="match status" value="1"/>
</dbReference>
<dbReference type="SUPFAM" id="SSF161111">
    <property type="entry name" value="Cation efflux protein transmembrane domain-like"/>
    <property type="match status" value="1"/>
</dbReference>